<keyword evidence="2" id="KW-0285">Flavoprotein</keyword>
<dbReference type="GeneID" id="54417150"/>
<accession>A0A6G1FYG6</accession>
<feature type="non-terminal residue" evidence="8">
    <location>
        <position position="1"/>
    </location>
</feature>
<dbReference type="GO" id="GO:0003954">
    <property type="term" value="F:NADH dehydrogenase activity"/>
    <property type="evidence" value="ECO:0007669"/>
    <property type="project" value="InterPro"/>
</dbReference>
<evidence type="ECO:0000256" key="4">
    <source>
        <dbReference type="ARBA" id="ARBA00023002"/>
    </source>
</evidence>
<evidence type="ECO:0000256" key="2">
    <source>
        <dbReference type="ARBA" id="ARBA00022630"/>
    </source>
</evidence>
<dbReference type="InterPro" id="IPR036188">
    <property type="entry name" value="FAD/NAD-bd_sf"/>
</dbReference>
<dbReference type="OrthoDB" id="9992747at2759"/>
<dbReference type="GO" id="GO:0005739">
    <property type="term" value="C:mitochondrion"/>
    <property type="evidence" value="ECO:0007669"/>
    <property type="project" value="TreeGrafter"/>
</dbReference>
<feature type="domain" description="FAD/NAD(P)-binding" evidence="6">
    <location>
        <begin position="2"/>
        <end position="306"/>
    </location>
</feature>
<reference evidence="8 10" key="1">
    <citation type="submission" date="2020-01" db="EMBL/GenBank/DDBJ databases">
        <authorList>
            <consortium name="DOE Joint Genome Institute"/>
            <person name="Haridas S."/>
            <person name="Albert R."/>
            <person name="Binder M."/>
            <person name="Bloem J."/>
            <person name="Labutti K."/>
            <person name="Salamov A."/>
            <person name="Andreopoulos B."/>
            <person name="Baker S.E."/>
            <person name="Barry K."/>
            <person name="Bills G."/>
            <person name="Bluhm B.H."/>
            <person name="Cannon C."/>
            <person name="Castanera R."/>
            <person name="Culley D.E."/>
            <person name="Daum C."/>
            <person name="Ezra D."/>
            <person name="Gonzalez J.B."/>
            <person name="Henrissat B."/>
            <person name="Kuo A."/>
            <person name="Liang C."/>
            <person name="Lipzen A."/>
            <person name="Lutzoni F."/>
            <person name="Magnuson J."/>
            <person name="Mondo S."/>
            <person name="Nolan M."/>
            <person name="Ohm R."/>
            <person name="Pangilinan J."/>
            <person name="Park H.-J."/>
            <person name="Ramirez L."/>
            <person name="Alfaro M."/>
            <person name="Sun H."/>
            <person name="Tritt A."/>
            <person name="Yoshinaga Y."/>
            <person name="Zwiers L.-H."/>
            <person name="Turgeon B.G."/>
            <person name="Goodwin S.B."/>
            <person name="Spatafora J.W."/>
            <person name="Crous P.W."/>
            <person name="Grigoriev I.V."/>
        </authorList>
    </citation>
    <scope>NUCLEOTIDE SEQUENCE</scope>
    <source>
        <strain evidence="8 10">CBS 781.70</strain>
    </source>
</reference>
<keyword evidence="3" id="KW-0274">FAD</keyword>
<dbReference type="InterPro" id="IPR054585">
    <property type="entry name" value="NDH2-like_C"/>
</dbReference>
<dbReference type="Pfam" id="PF07992">
    <property type="entry name" value="Pyr_redox_2"/>
    <property type="match status" value="1"/>
</dbReference>
<evidence type="ECO:0000256" key="1">
    <source>
        <dbReference type="ARBA" id="ARBA00005272"/>
    </source>
</evidence>
<dbReference type="Pfam" id="PF22366">
    <property type="entry name" value="NDH2_C"/>
    <property type="match status" value="1"/>
</dbReference>
<dbReference type="EMBL" id="ML975164">
    <property type="protein sequence ID" value="KAF1810808.1"/>
    <property type="molecule type" value="Genomic_DNA"/>
</dbReference>
<evidence type="ECO:0000313" key="10">
    <source>
        <dbReference type="RefSeq" id="XP_033532439.1"/>
    </source>
</evidence>
<evidence type="ECO:0000259" key="6">
    <source>
        <dbReference type="Pfam" id="PF07992"/>
    </source>
</evidence>
<keyword evidence="5" id="KW-0520">NAD</keyword>
<reference evidence="10" key="3">
    <citation type="submission" date="2025-04" db="UniProtKB">
        <authorList>
            <consortium name="RefSeq"/>
        </authorList>
    </citation>
    <scope>IDENTIFICATION</scope>
    <source>
        <strain evidence="10">CBS 781.70</strain>
    </source>
</reference>
<evidence type="ECO:0000313" key="8">
    <source>
        <dbReference type="EMBL" id="KAF1810808.1"/>
    </source>
</evidence>
<evidence type="ECO:0000313" key="9">
    <source>
        <dbReference type="Proteomes" id="UP000504638"/>
    </source>
</evidence>
<dbReference type="Gene3D" id="3.50.50.100">
    <property type="match status" value="1"/>
</dbReference>
<evidence type="ECO:0000256" key="3">
    <source>
        <dbReference type="ARBA" id="ARBA00022827"/>
    </source>
</evidence>
<dbReference type="InterPro" id="IPR045024">
    <property type="entry name" value="NDH-2"/>
</dbReference>
<gene>
    <name evidence="8 10" type="ORF">P152DRAFT_400645</name>
</gene>
<reference evidence="10" key="2">
    <citation type="submission" date="2020-04" db="EMBL/GenBank/DDBJ databases">
        <authorList>
            <consortium name="NCBI Genome Project"/>
        </authorList>
    </citation>
    <scope>NUCLEOTIDE SEQUENCE</scope>
    <source>
        <strain evidence="10">CBS 781.70</strain>
    </source>
</reference>
<feature type="domain" description="External alternative NADH-ubiquinone oxidoreductase-like C-terminal" evidence="7">
    <location>
        <begin position="420"/>
        <end position="479"/>
    </location>
</feature>
<comment type="similarity">
    <text evidence="1">Belongs to the NADH dehydrogenase family.</text>
</comment>
<evidence type="ECO:0000259" key="7">
    <source>
        <dbReference type="Pfam" id="PF22366"/>
    </source>
</evidence>
<name>A0A6G1FYG6_9PEZI</name>
<dbReference type="SUPFAM" id="SSF51905">
    <property type="entry name" value="FAD/NAD(P)-binding domain"/>
    <property type="match status" value="2"/>
</dbReference>
<organism evidence="8">
    <name type="scientific">Eremomyces bilateralis CBS 781.70</name>
    <dbReference type="NCBI Taxonomy" id="1392243"/>
    <lineage>
        <taxon>Eukaryota</taxon>
        <taxon>Fungi</taxon>
        <taxon>Dikarya</taxon>
        <taxon>Ascomycota</taxon>
        <taxon>Pezizomycotina</taxon>
        <taxon>Dothideomycetes</taxon>
        <taxon>Dothideomycetes incertae sedis</taxon>
        <taxon>Eremomycetales</taxon>
        <taxon>Eremomycetaceae</taxon>
        <taxon>Eremomyces</taxon>
    </lineage>
</organism>
<dbReference type="PANTHER" id="PTHR43706:SF17">
    <property type="entry name" value="NADH DEHYDROGENASE (EUROFUNG)"/>
    <property type="match status" value="1"/>
</dbReference>
<proteinExistence type="inferred from homology"/>
<keyword evidence="4" id="KW-0560">Oxidoreductase</keyword>
<dbReference type="RefSeq" id="XP_033532439.1">
    <property type="nucleotide sequence ID" value="XM_033676580.1"/>
</dbReference>
<dbReference type="InterPro" id="IPR023753">
    <property type="entry name" value="FAD/NAD-binding_dom"/>
</dbReference>
<sequence>TGWAGYTLARQLDAKIYRPIVISPRSYFVFTPLLASTSVGTLEFRTALEPVRSRRTSVEFVQGWADDVDFTNKTIMVEEAVDDPRQGLSLTGDAKAEQEAYPHRIPNPTFKGKTFQMKWDKLIIAVGCYSQTFGTPGVREHALFLKDVGDARRIRKKLLTCFETASLPTTSEEVRRHLLNFAIVGGGPTGIEFAAELHDVVKEDLAKVYPDLVKYCNITVYDVAPSVLPMFDEELSSYAMKTFRREGIKIKTSHHVENLRLGPPNQPKSLDTAAQRQCLTLKVEEEGELGVGMVVWSTGLMMNPFISKALDRTFDLPETTHGEARPGPDTGHERLWKIKKQSKSGSIITDDRLRVLVQSKTDDAKSTVLQDVYAIGDCATTEGTSYPATAQVASQKAYWLAKRLNRGGFERGGFNWKNAGTLAYIGSWRAIMQAGTGGHVSGRAAWIVWRGAYLTKSVSWRNKLLIPMYWVINWAFGRDITRF</sequence>
<dbReference type="Proteomes" id="UP000504638">
    <property type="component" value="Unplaced"/>
</dbReference>
<protein>
    <submittedName>
        <fullName evidence="8 10">FAD/NAD(P)-binding domain-containing protein</fullName>
    </submittedName>
</protein>
<dbReference type="AlphaFoldDB" id="A0A6G1FYG6"/>
<evidence type="ECO:0000256" key="5">
    <source>
        <dbReference type="ARBA" id="ARBA00023027"/>
    </source>
</evidence>
<dbReference type="PANTHER" id="PTHR43706">
    <property type="entry name" value="NADH DEHYDROGENASE"/>
    <property type="match status" value="1"/>
</dbReference>
<keyword evidence="9" id="KW-1185">Reference proteome</keyword>